<reference evidence="2 3" key="1">
    <citation type="journal article" date="2018" name="Science">
        <title>The opium poppy genome and morphinan production.</title>
        <authorList>
            <person name="Guo L."/>
            <person name="Winzer T."/>
            <person name="Yang X."/>
            <person name="Li Y."/>
            <person name="Ning Z."/>
            <person name="He Z."/>
            <person name="Teodor R."/>
            <person name="Lu Y."/>
            <person name="Bowser T.A."/>
            <person name="Graham I.A."/>
            <person name="Ye K."/>
        </authorList>
    </citation>
    <scope>NUCLEOTIDE SEQUENCE [LARGE SCALE GENOMIC DNA]</scope>
    <source>
        <strain evidence="3">cv. HN1</strain>
        <tissue evidence="2">Leaves</tissue>
    </source>
</reference>
<proteinExistence type="predicted"/>
<keyword evidence="1" id="KW-0812">Transmembrane</keyword>
<evidence type="ECO:0000313" key="2">
    <source>
        <dbReference type="EMBL" id="RZC65177.1"/>
    </source>
</evidence>
<name>A0A4Y7JWV5_PAPSO</name>
<accession>A0A4Y7JWV5</accession>
<protein>
    <submittedName>
        <fullName evidence="2">Uncharacterized protein</fullName>
    </submittedName>
</protein>
<gene>
    <name evidence="2" type="ORF">C5167_008872</name>
</gene>
<dbReference type="Proteomes" id="UP000316621">
    <property type="component" value="Chromosome 6"/>
</dbReference>
<dbReference type="Gramene" id="RZC65177">
    <property type="protein sequence ID" value="RZC65177"/>
    <property type="gene ID" value="C5167_008872"/>
</dbReference>
<organism evidence="2 3">
    <name type="scientific">Papaver somniferum</name>
    <name type="common">Opium poppy</name>
    <dbReference type="NCBI Taxonomy" id="3469"/>
    <lineage>
        <taxon>Eukaryota</taxon>
        <taxon>Viridiplantae</taxon>
        <taxon>Streptophyta</taxon>
        <taxon>Embryophyta</taxon>
        <taxon>Tracheophyta</taxon>
        <taxon>Spermatophyta</taxon>
        <taxon>Magnoliopsida</taxon>
        <taxon>Ranunculales</taxon>
        <taxon>Papaveraceae</taxon>
        <taxon>Papaveroideae</taxon>
        <taxon>Papaver</taxon>
    </lineage>
</organism>
<dbReference type="AlphaFoldDB" id="A0A4Y7JWV5"/>
<feature type="transmembrane region" description="Helical" evidence="1">
    <location>
        <begin position="26"/>
        <end position="47"/>
    </location>
</feature>
<keyword evidence="1" id="KW-0472">Membrane</keyword>
<evidence type="ECO:0000256" key="1">
    <source>
        <dbReference type="SAM" id="Phobius"/>
    </source>
</evidence>
<sequence>MLAEGTKLGRRRAIGYTLFFEVERSLILAFEVVVGSIGSVSGGRLILTLKWKLMMKDMDPTQFHKHMLKRMKYIQMYNDYWLVVHTSKEFEAWSASKSIPHTTHEKLSIRKHSPSSSLVVLAVASFNNCRSARNAVARVACSLTMQPKGSTDCLIKVS</sequence>
<keyword evidence="1" id="KW-1133">Transmembrane helix</keyword>
<evidence type="ECO:0000313" key="3">
    <source>
        <dbReference type="Proteomes" id="UP000316621"/>
    </source>
</evidence>
<keyword evidence="3" id="KW-1185">Reference proteome</keyword>
<dbReference type="EMBL" id="CM010720">
    <property type="protein sequence ID" value="RZC65177.1"/>
    <property type="molecule type" value="Genomic_DNA"/>
</dbReference>